<name>A0AAD9K5N8_9ANNE</name>
<reference evidence="1" key="1">
    <citation type="journal article" date="2023" name="Mol. Biol. Evol.">
        <title>Third-Generation Sequencing Reveals the Adaptive Role of the Epigenome in Three Deep-Sea Polychaetes.</title>
        <authorList>
            <person name="Perez M."/>
            <person name="Aroh O."/>
            <person name="Sun Y."/>
            <person name="Lan Y."/>
            <person name="Juniper S.K."/>
            <person name="Young C.R."/>
            <person name="Angers B."/>
            <person name="Qian P.Y."/>
        </authorList>
    </citation>
    <scope>NUCLEOTIDE SEQUENCE</scope>
    <source>
        <strain evidence="1">P08H-3</strain>
    </source>
</reference>
<keyword evidence="2" id="KW-1185">Reference proteome</keyword>
<comment type="caution">
    <text evidence="1">The sequence shown here is derived from an EMBL/GenBank/DDBJ whole genome shotgun (WGS) entry which is preliminary data.</text>
</comment>
<organism evidence="1 2">
    <name type="scientific">Paralvinella palmiformis</name>
    <dbReference type="NCBI Taxonomy" id="53620"/>
    <lineage>
        <taxon>Eukaryota</taxon>
        <taxon>Metazoa</taxon>
        <taxon>Spiralia</taxon>
        <taxon>Lophotrochozoa</taxon>
        <taxon>Annelida</taxon>
        <taxon>Polychaeta</taxon>
        <taxon>Sedentaria</taxon>
        <taxon>Canalipalpata</taxon>
        <taxon>Terebellida</taxon>
        <taxon>Terebelliformia</taxon>
        <taxon>Alvinellidae</taxon>
        <taxon>Paralvinella</taxon>
    </lineage>
</organism>
<dbReference type="AlphaFoldDB" id="A0AAD9K5N8"/>
<sequence length="330" mass="37552">MRNLAKLQRICYLTLCCYVVVKVFKDFQYILASQGRHDRTGAGKSRSLDSLNVGVNSTKTYLLALFTTLPSRDQNDNITRAVIRNWASLASAIQPYLFYLPGQDDVVNLAVSRGWRTLPVPKKNKYSVPYLKDMYRVMADSCSSAFIGYSNGDILYDSGLQETLKTVEGSLDVLDPVLVIGRRTTVDASRWDMISGSVDDVSRLARSGVLDRADAEDYFLVTRRFPWRLFPNLVVGRKGYDNFIVARSIDNNISVVDATESITSVHLRRTSRLGSRTKADILFNKYKLINKFDYMKAMTISAPYYTSTNRGKVVLSKRKYDKRFKDVRWS</sequence>
<proteinExistence type="predicted"/>
<evidence type="ECO:0000313" key="1">
    <source>
        <dbReference type="EMBL" id="KAK2165423.1"/>
    </source>
</evidence>
<protein>
    <submittedName>
        <fullName evidence="1">Uncharacterized protein</fullName>
    </submittedName>
</protein>
<dbReference type="Proteomes" id="UP001208570">
    <property type="component" value="Unassembled WGS sequence"/>
</dbReference>
<accession>A0AAD9K5N8</accession>
<evidence type="ECO:0000313" key="2">
    <source>
        <dbReference type="Proteomes" id="UP001208570"/>
    </source>
</evidence>
<dbReference type="EMBL" id="JAODUP010000050">
    <property type="protein sequence ID" value="KAK2165423.1"/>
    <property type="molecule type" value="Genomic_DNA"/>
</dbReference>
<gene>
    <name evidence="1" type="ORF">LSH36_50g00047</name>
</gene>